<dbReference type="EMBL" id="JBHSMT010000030">
    <property type="protein sequence ID" value="MFC5476365.1"/>
    <property type="molecule type" value="Genomic_DNA"/>
</dbReference>
<evidence type="ECO:0000313" key="2">
    <source>
        <dbReference type="EMBL" id="MFC5476365.1"/>
    </source>
</evidence>
<dbReference type="RefSeq" id="WP_379000494.1">
    <property type="nucleotide sequence ID" value="NZ_JBHSMT010000030.1"/>
</dbReference>
<keyword evidence="1" id="KW-0472">Membrane</keyword>
<sequence length="134" mass="14278">MQQDTDNKAFFSKVETHFQALDLIRVTTKALYIIAALQLVTALLTGGTGLVDCVVNAVCAYCIRRFHSRIAAAVALLLAVATPIVALSRQGGASSIAIVFSLLAIWAGGRALEVTLKLHGRLALTQTKNRDDVA</sequence>
<name>A0ABW0MFI8_9BURK</name>
<reference evidence="3" key="1">
    <citation type="journal article" date="2019" name="Int. J. Syst. Evol. Microbiol.">
        <title>The Global Catalogue of Microorganisms (GCM) 10K type strain sequencing project: providing services to taxonomists for standard genome sequencing and annotation.</title>
        <authorList>
            <consortium name="The Broad Institute Genomics Platform"/>
            <consortium name="The Broad Institute Genome Sequencing Center for Infectious Disease"/>
            <person name="Wu L."/>
            <person name="Ma J."/>
        </authorList>
    </citation>
    <scope>NUCLEOTIDE SEQUENCE [LARGE SCALE GENOMIC DNA]</scope>
    <source>
        <strain evidence="3">JCM 17066</strain>
    </source>
</reference>
<feature type="transmembrane region" description="Helical" evidence="1">
    <location>
        <begin position="93"/>
        <end position="112"/>
    </location>
</feature>
<proteinExistence type="predicted"/>
<accession>A0ABW0MFI8</accession>
<gene>
    <name evidence="2" type="ORF">ACFPM8_20565</name>
</gene>
<dbReference type="Proteomes" id="UP001596045">
    <property type="component" value="Unassembled WGS sequence"/>
</dbReference>
<organism evidence="2 3">
    <name type="scientific">Paraherbaspirillum soli</name>
    <dbReference type="NCBI Taxonomy" id="631222"/>
    <lineage>
        <taxon>Bacteria</taxon>
        <taxon>Pseudomonadati</taxon>
        <taxon>Pseudomonadota</taxon>
        <taxon>Betaproteobacteria</taxon>
        <taxon>Burkholderiales</taxon>
        <taxon>Oxalobacteraceae</taxon>
        <taxon>Paraherbaspirillum</taxon>
    </lineage>
</organism>
<feature type="transmembrane region" description="Helical" evidence="1">
    <location>
        <begin position="30"/>
        <end position="63"/>
    </location>
</feature>
<evidence type="ECO:0000313" key="3">
    <source>
        <dbReference type="Proteomes" id="UP001596045"/>
    </source>
</evidence>
<evidence type="ECO:0008006" key="4">
    <source>
        <dbReference type="Google" id="ProtNLM"/>
    </source>
</evidence>
<comment type="caution">
    <text evidence="2">The sequence shown here is derived from an EMBL/GenBank/DDBJ whole genome shotgun (WGS) entry which is preliminary data.</text>
</comment>
<keyword evidence="3" id="KW-1185">Reference proteome</keyword>
<evidence type="ECO:0000256" key="1">
    <source>
        <dbReference type="SAM" id="Phobius"/>
    </source>
</evidence>
<keyword evidence="1" id="KW-0812">Transmembrane</keyword>
<keyword evidence="1" id="KW-1133">Transmembrane helix</keyword>
<feature type="transmembrane region" description="Helical" evidence="1">
    <location>
        <begin position="70"/>
        <end position="87"/>
    </location>
</feature>
<protein>
    <recommendedName>
        <fullName evidence="4">Holin</fullName>
    </recommendedName>
</protein>